<dbReference type="InterPro" id="IPR036063">
    <property type="entry name" value="Smr_dom_sf"/>
</dbReference>
<dbReference type="SMART" id="SM00534">
    <property type="entry name" value="MUTSac"/>
    <property type="match status" value="1"/>
</dbReference>
<dbReference type="GO" id="GO:0019843">
    <property type="term" value="F:rRNA binding"/>
    <property type="evidence" value="ECO:0007669"/>
    <property type="project" value="UniProtKB-UniRule"/>
</dbReference>
<keyword evidence="6 7" id="KW-0238">DNA-binding</keyword>
<dbReference type="PROSITE" id="PS50828">
    <property type="entry name" value="SMR"/>
    <property type="match status" value="1"/>
</dbReference>
<evidence type="ECO:0000256" key="5">
    <source>
        <dbReference type="ARBA" id="ARBA00022884"/>
    </source>
</evidence>
<keyword evidence="2 7" id="KW-0547">Nucleotide-binding</keyword>
<dbReference type="GO" id="GO:0045910">
    <property type="term" value="P:negative regulation of DNA recombination"/>
    <property type="evidence" value="ECO:0007669"/>
    <property type="project" value="InterPro"/>
</dbReference>
<dbReference type="GO" id="GO:0072344">
    <property type="term" value="P:rescue of stalled ribosome"/>
    <property type="evidence" value="ECO:0007669"/>
    <property type="project" value="UniProtKB-UniRule"/>
</dbReference>
<dbReference type="GO" id="GO:0043023">
    <property type="term" value="F:ribosomal large subunit binding"/>
    <property type="evidence" value="ECO:0007669"/>
    <property type="project" value="UniProtKB-UniRule"/>
</dbReference>
<protein>
    <recommendedName>
        <fullName evidence="7">Endonuclease MutS2</fullName>
        <ecNumber evidence="7">3.1.-.-</ecNumber>
    </recommendedName>
    <alternativeName>
        <fullName evidence="7">Ribosome-associated protein quality control-upstream factor</fullName>
        <shortName evidence="7">RQC-upstream factor</shortName>
        <shortName evidence="7">RqcU</shortName>
        <ecNumber evidence="7">3.6.4.-</ecNumber>
    </alternativeName>
</protein>
<dbReference type="AlphaFoldDB" id="A0AB35U280"/>
<keyword evidence="3 7" id="KW-0378">Hydrolase</keyword>
<dbReference type="NCBIfam" id="TIGR01069">
    <property type="entry name" value="mutS2"/>
    <property type="match status" value="1"/>
</dbReference>
<evidence type="ECO:0000256" key="2">
    <source>
        <dbReference type="ARBA" id="ARBA00022741"/>
    </source>
</evidence>
<reference evidence="10 11" key="1">
    <citation type="submission" date="2022-03" db="EMBL/GenBank/DDBJ databases">
        <title>Novel taxa within the pig intestine.</title>
        <authorList>
            <person name="Wylensek D."/>
            <person name="Bishof K."/>
            <person name="Afrizal A."/>
            <person name="Clavel T."/>
        </authorList>
    </citation>
    <scope>NUCLEOTIDE SEQUENCE [LARGE SCALE GENOMIC DNA]</scope>
    <source>
        <strain evidence="10 11">CLA-KB-P133</strain>
    </source>
</reference>
<dbReference type="FunFam" id="3.40.50.300:FF:000830">
    <property type="entry name" value="Endonuclease MutS2"/>
    <property type="match status" value="1"/>
</dbReference>
<feature type="domain" description="Smr" evidence="9">
    <location>
        <begin position="697"/>
        <end position="772"/>
    </location>
</feature>
<dbReference type="EMBL" id="JALBUR010000006">
    <property type="protein sequence ID" value="MDX8419178.1"/>
    <property type="molecule type" value="Genomic_DNA"/>
</dbReference>
<dbReference type="SUPFAM" id="SSF52540">
    <property type="entry name" value="P-loop containing nucleoside triphosphate hydrolases"/>
    <property type="match status" value="1"/>
</dbReference>
<dbReference type="InterPro" id="IPR000432">
    <property type="entry name" value="DNA_mismatch_repair_MutS_C"/>
</dbReference>
<keyword evidence="8" id="KW-0175">Coiled coil</keyword>
<keyword evidence="5 7" id="KW-0694">RNA-binding</keyword>
<evidence type="ECO:0000313" key="11">
    <source>
        <dbReference type="Proteomes" id="UP001286174"/>
    </source>
</evidence>
<dbReference type="PANTHER" id="PTHR48466">
    <property type="entry name" value="OS10G0509000 PROTEIN-RELATED"/>
    <property type="match status" value="1"/>
</dbReference>
<dbReference type="Proteomes" id="UP001286174">
    <property type="component" value="Unassembled WGS sequence"/>
</dbReference>
<gene>
    <name evidence="7" type="primary">mutS2</name>
    <name evidence="7" type="synonym">rqcU</name>
    <name evidence="10" type="ORF">MOZ60_03615</name>
</gene>
<evidence type="ECO:0000256" key="8">
    <source>
        <dbReference type="SAM" id="Coils"/>
    </source>
</evidence>
<evidence type="ECO:0000256" key="4">
    <source>
        <dbReference type="ARBA" id="ARBA00022840"/>
    </source>
</evidence>
<dbReference type="Gene3D" id="3.30.1370.110">
    <property type="match status" value="1"/>
</dbReference>
<comment type="similarity">
    <text evidence="7">Belongs to the DNA mismatch repair MutS family. MutS2 subfamily.</text>
</comment>
<keyword evidence="7" id="KW-0255">Endonuclease</keyword>
<sequence>MSLEKALELDVIKAQMEQYCAFSLGKEEVANSQPAYDPLLIRRNLARISEALSCVVHIGPMPFPGIKDIRPMLESAARGRILSEQDFLGEMHLIEGVRAAVNYEKELREVAHPALSELFSSLIVHEHVLRLLQNCFNDYGEVKDNASDGLRHVRADLRRCDGEIAAAANRFLSQHAGSVVDSIVTTRAGRSVVLVKASDKNMFGGMVYGDSASGMASYVEPAALVPLNNQKEHLLAREQDEIAKILTHCSKAVEAISDEEIANVNTLGILDGIFAKARWGKEHDACCAVMTDEKKIIIEKARHPLIDPAKVVANDYHLCDPQHTLLITGPNTGGKTVSLKVIGMFVMMSYAGMPVTCASCTLPYFDRVFADIGDDQSVVSSLSSFGAHVMHQAEICKYATDKSLVLLDEVGSGTDPSEGEALAIAILNELRSRQCMTVATTHYNRLKAYGKRHKDILLASVQFDMEKLEPTYQYVEGLTGQSNAFAIAQRYGLPKSIIKYATFLKEQAKSDEDKLIERLEAQLQLNLEKQQKLDAEIEENKKMKAQLEATQKQLDAQKEKIQDQAEEEARAYVEKVSAKADAIMKQMRKVQSTPHYHEAINQRHALNELVKNDMPESTPSRNHDYQVGDAVQLKGSSTVCEIVKIEKKDITILFNGREMRVKKNQIVPSDHVIAHVKDEPRVQMARSSIFSSMPIQCNLIGMHVDEAMEQLDAYLDEAKVNGLKSFRIIHGDGSGALRKAVHARLARDKQVKEFRLGAPSEGGTGATVVTMK</sequence>
<evidence type="ECO:0000259" key="9">
    <source>
        <dbReference type="PROSITE" id="PS50828"/>
    </source>
</evidence>
<dbReference type="InterPro" id="IPR027417">
    <property type="entry name" value="P-loop_NTPase"/>
</dbReference>
<feature type="binding site" evidence="7">
    <location>
        <begin position="329"/>
        <end position="336"/>
    </location>
    <ligand>
        <name>ATP</name>
        <dbReference type="ChEBI" id="CHEBI:30616"/>
    </ligand>
</feature>
<dbReference type="GO" id="GO:0140664">
    <property type="term" value="F:ATP-dependent DNA damage sensor activity"/>
    <property type="evidence" value="ECO:0007669"/>
    <property type="project" value="InterPro"/>
</dbReference>
<dbReference type="GO" id="GO:0016887">
    <property type="term" value="F:ATP hydrolysis activity"/>
    <property type="evidence" value="ECO:0007669"/>
    <property type="project" value="InterPro"/>
</dbReference>
<comment type="subunit">
    <text evidence="7">Homodimer. Binds to stalled ribosomes, contacting rRNA.</text>
</comment>
<evidence type="ECO:0000256" key="1">
    <source>
        <dbReference type="ARBA" id="ARBA00022730"/>
    </source>
</evidence>
<dbReference type="SMART" id="SM00463">
    <property type="entry name" value="SMR"/>
    <property type="match status" value="1"/>
</dbReference>
<dbReference type="Pfam" id="PF00488">
    <property type="entry name" value="MutS_V"/>
    <property type="match status" value="1"/>
</dbReference>
<evidence type="ECO:0000256" key="7">
    <source>
        <dbReference type="HAMAP-Rule" id="MF_00092"/>
    </source>
</evidence>
<keyword evidence="7" id="KW-0540">Nuclease</keyword>
<comment type="function">
    <text evidence="7">Endonuclease that is involved in the suppression of homologous recombination and thus may have a key role in the control of bacterial genetic diversity.</text>
</comment>
<comment type="caution">
    <text evidence="10">The sequence shown here is derived from an EMBL/GenBank/DDBJ whole genome shotgun (WGS) entry which is preliminary data.</text>
</comment>
<organism evidence="10 11">
    <name type="scientific">Grylomicrobium aquisgranensis</name>
    <dbReference type="NCBI Taxonomy" id="2926318"/>
    <lineage>
        <taxon>Bacteria</taxon>
        <taxon>Bacillati</taxon>
        <taxon>Bacillota</taxon>
        <taxon>Erysipelotrichia</taxon>
        <taxon>Erysipelotrichales</taxon>
        <taxon>Erysipelotrichaceae</taxon>
        <taxon>Grylomicrobium</taxon>
    </lineage>
</organism>
<dbReference type="GO" id="GO:0004519">
    <property type="term" value="F:endonuclease activity"/>
    <property type="evidence" value="ECO:0007669"/>
    <property type="project" value="UniProtKB-UniRule"/>
</dbReference>
<dbReference type="PANTHER" id="PTHR48466:SF2">
    <property type="entry name" value="OS10G0509000 PROTEIN"/>
    <property type="match status" value="1"/>
</dbReference>
<dbReference type="InterPro" id="IPR005747">
    <property type="entry name" value="MutS2"/>
</dbReference>
<dbReference type="EC" id="3.1.-.-" evidence="7"/>
<evidence type="ECO:0000313" key="10">
    <source>
        <dbReference type="EMBL" id="MDX8419178.1"/>
    </source>
</evidence>
<evidence type="ECO:0000256" key="3">
    <source>
        <dbReference type="ARBA" id="ARBA00022801"/>
    </source>
</evidence>
<dbReference type="PIRSF" id="PIRSF005814">
    <property type="entry name" value="MutS_YshD"/>
    <property type="match status" value="1"/>
</dbReference>
<dbReference type="RefSeq" id="WP_370595673.1">
    <property type="nucleotide sequence ID" value="NZ_JALBUR010000006.1"/>
</dbReference>
<dbReference type="GO" id="GO:0006298">
    <property type="term" value="P:mismatch repair"/>
    <property type="evidence" value="ECO:0007669"/>
    <property type="project" value="InterPro"/>
</dbReference>
<keyword evidence="1 7" id="KW-0699">rRNA-binding</keyword>
<feature type="coiled-coil region" evidence="8">
    <location>
        <begin position="516"/>
        <end position="571"/>
    </location>
</feature>
<dbReference type="GO" id="GO:0030983">
    <property type="term" value="F:mismatched DNA binding"/>
    <property type="evidence" value="ECO:0007669"/>
    <property type="project" value="InterPro"/>
</dbReference>
<comment type="function">
    <text evidence="7">Acts as a ribosome collision sensor, splitting the ribosome into its 2 subunits. Detects stalled/collided 70S ribosomes which it binds and splits by an ATP-hydrolysis driven conformational change. Acts upstream of the ribosome quality control system (RQC), a ribosome-associated complex that mediates the extraction of incompletely synthesized nascent chains from stalled ribosomes and their subsequent degradation. Probably generates substrates for RQC.</text>
</comment>
<dbReference type="GO" id="GO:0005524">
    <property type="term" value="F:ATP binding"/>
    <property type="evidence" value="ECO:0007669"/>
    <property type="project" value="UniProtKB-UniRule"/>
</dbReference>
<dbReference type="Pfam" id="PF01713">
    <property type="entry name" value="Smr"/>
    <property type="match status" value="1"/>
</dbReference>
<dbReference type="InterPro" id="IPR002625">
    <property type="entry name" value="Smr_dom"/>
</dbReference>
<dbReference type="SUPFAM" id="SSF48334">
    <property type="entry name" value="DNA repair protein MutS, domain III"/>
    <property type="match status" value="1"/>
</dbReference>
<dbReference type="InterPro" id="IPR036187">
    <property type="entry name" value="DNA_mismatch_repair_MutS_sf"/>
</dbReference>
<dbReference type="HAMAP" id="MF_00092">
    <property type="entry name" value="MutS2"/>
    <property type="match status" value="1"/>
</dbReference>
<name>A0AB35U280_9FIRM</name>
<keyword evidence="4 7" id="KW-0067">ATP-binding</keyword>
<accession>A0AB35U280</accession>
<dbReference type="PROSITE" id="PS00486">
    <property type="entry name" value="DNA_MISMATCH_REPAIR_2"/>
    <property type="match status" value="1"/>
</dbReference>
<dbReference type="Gene3D" id="3.40.50.300">
    <property type="entry name" value="P-loop containing nucleotide triphosphate hydrolases"/>
    <property type="match status" value="1"/>
</dbReference>
<dbReference type="SUPFAM" id="SSF160443">
    <property type="entry name" value="SMR domain-like"/>
    <property type="match status" value="1"/>
</dbReference>
<dbReference type="EC" id="3.6.4.-" evidence="7"/>
<evidence type="ECO:0000256" key="6">
    <source>
        <dbReference type="ARBA" id="ARBA00023125"/>
    </source>
</evidence>
<proteinExistence type="inferred from homology"/>
<keyword evidence="11" id="KW-1185">Reference proteome</keyword>
<dbReference type="InterPro" id="IPR045076">
    <property type="entry name" value="MutS"/>
</dbReference>